<dbReference type="InterPro" id="IPR008906">
    <property type="entry name" value="HATC_C_dom"/>
</dbReference>
<evidence type="ECO:0000259" key="2">
    <source>
        <dbReference type="Pfam" id="PF14291"/>
    </source>
</evidence>
<dbReference type="SUPFAM" id="SSF53098">
    <property type="entry name" value="Ribonuclease H-like"/>
    <property type="match status" value="1"/>
</dbReference>
<organism evidence="3 4">
    <name type="scientific">Aphis craccivora</name>
    <name type="common">Cowpea aphid</name>
    <dbReference type="NCBI Taxonomy" id="307492"/>
    <lineage>
        <taxon>Eukaryota</taxon>
        <taxon>Metazoa</taxon>
        <taxon>Ecdysozoa</taxon>
        <taxon>Arthropoda</taxon>
        <taxon>Hexapoda</taxon>
        <taxon>Insecta</taxon>
        <taxon>Pterygota</taxon>
        <taxon>Neoptera</taxon>
        <taxon>Paraneoptera</taxon>
        <taxon>Hemiptera</taxon>
        <taxon>Sternorrhyncha</taxon>
        <taxon>Aphidomorpha</taxon>
        <taxon>Aphidoidea</taxon>
        <taxon>Aphididae</taxon>
        <taxon>Aphidini</taxon>
        <taxon>Aphis</taxon>
        <taxon>Aphis</taxon>
    </lineage>
</organism>
<gene>
    <name evidence="3" type="ORF">FWK35_00037205</name>
</gene>
<dbReference type="OrthoDB" id="6577139at2759"/>
<feature type="non-terminal residue" evidence="3">
    <location>
        <position position="1"/>
    </location>
</feature>
<dbReference type="PANTHER" id="PTHR46289:SF14">
    <property type="entry name" value="DUF4371 DOMAIN-CONTAINING PROTEIN"/>
    <property type="match status" value="1"/>
</dbReference>
<dbReference type="AlphaFoldDB" id="A0A6G0VL76"/>
<feature type="domain" description="DUF4371" evidence="2">
    <location>
        <begin position="5"/>
        <end position="127"/>
    </location>
</feature>
<name>A0A6G0VL76_APHCR</name>
<sequence length="508" mass="58353">ILKDHLENSAANAVYISPLIQNELIHICGASIQTQIVTKIKNAGFFSILADETCDISRIEQMSLCVRYIEDCSIREDFLTFIPIYDASGKGLARTIMIEIDKLGLKKENLVGQGYDGASSMSGIFNGVQKNICDITPHALYVHCAAHSLNLAISKSCNIPEIRNCIGSISTITSFFRKSPIRSEVLKKFIKDLIPCTRHQTLLKMCETRWVERHDSLLRFKELYLPITNTLRELEHHHNLETSKLAFQLSKTITSSSFQINVDLSECCQYVNNCMQVINSIHENSEEEFHKLFLDVENVLSLVDETVKMPRLNRQSTYRNNIPADSPEQYYRRSIFLPFFDYFKSQLIERFIKHNYIISGLQNLIPSFLIKLKPSSDEFKKCIDFYKNFLPTYETFESELKVWVEKWKSVSDNELPKSAIDTLGVMSKDFYPNIWCLISILATLPVSNSSAERSFSTLRRLKTYLRNSCSEDRLTGLALLSVHRGIQIAIEEIINTFSRMPRKVDFVL</sequence>
<accession>A0A6G0VL76</accession>
<comment type="caution">
    <text evidence="3">The sequence shown here is derived from an EMBL/GenBank/DDBJ whole genome shotgun (WGS) entry which is preliminary data.</text>
</comment>
<evidence type="ECO:0000313" key="3">
    <source>
        <dbReference type="EMBL" id="KAF0695964.1"/>
    </source>
</evidence>
<dbReference type="Proteomes" id="UP000478052">
    <property type="component" value="Unassembled WGS sequence"/>
</dbReference>
<dbReference type="Pfam" id="PF05699">
    <property type="entry name" value="Dimer_Tnp_hAT"/>
    <property type="match status" value="1"/>
</dbReference>
<feature type="domain" description="HAT C-terminal dimerisation" evidence="1">
    <location>
        <begin position="428"/>
        <end position="484"/>
    </location>
</feature>
<dbReference type="InterPro" id="IPR012337">
    <property type="entry name" value="RNaseH-like_sf"/>
</dbReference>
<dbReference type="GO" id="GO:0046983">
    <property type="term" value="F:protein dimerization activity"/>
    <property type="evidence" value="ECO:0007669"/>
    <property type="project" value="InterPro"/>
</dbReference>
<reference evidence="3 4" key="1">
    <citation type="submission" date="2019-08" db="EMBL/GenBank/DDBJ databases">
        <title>Whole genome of Aphis craccivora.</title>
        <authorList>
            <person name="Voronova N.V."/>
            <person name="Shulinski R.S."/>
            <person name="Bandarenka Y.V."/>
            <person name="Zhorov D.G."/>
            <person name="Warner D."/>
        </authorList>
    </citation>
    <scope>NUCLEOTIDE SEQUENCE [LARGE SCALE GENOMIC DNA]</scope>
    <source>
        <strain evidence="3">180601</strain>
        <tissue evidence="3">Whole Body</tissue>
    </source>
</reference>
<evidence type="ECO:0000313" key="4">
    <source>
        <dbReference type="Proteomes" id="UP000478052"/>
    </source>
</evidence>
<evidence type="ECO:0000259" key="1">
    <source>
        <dbReference type="Pfam" id="PF05699"/>
    </source>
</evidence>
<dbReference type="InterPro" id="IPR052958">
    <property type="entry name" value="IFN-induced_PKR_regulator"/>
</dbReference>
<dbReference type="EMBL" id="VUJU01015216">
    <property type="protein sequence ID" value="KAF0695964.1"/>
    <property type="molecule type" value="Genomic_DNA"/>
</dbReference>
<keyword evidence="4" id="KW-1185">Reference proteome</keyword>
<protein>
    <submittedName>
        <fullName evidence="3">52 kDa repressor of the inhibitor of the protein kinase-like</fullName>
    </submittedName>
</protein>
<dbReference type="Pfam" id="PF14291">
    <property type="entry name" value="DUF4371"/>
    <property type="match status" value="1"/>
</dbReference>
<proteinExistence type="predicted"/>
<dbReference type="InterPro" id="IPR025398">
    <property type="entry name" value="DUF4371"/>
</dbReference>
<dbReference type="PANTHER" id="PTHR46289">
    <property type="entry name" value="52 KDA REPRESSOR OF THE INHIBITOR OF THE PROTEIN KINASE-LIKE PROTEIN-RELATED"/>
    <property type="match status" value="1"/>
</dbReference>